<reference evidence="8 9" key="1">
    <citation type="submission" date="2016-07" db="EMBL/GenBank/DDBJ databases">
        <title>Pervasive Adenine N6-methylation of Active Genes in Fungi.</title>
        <authorList>
            <consortium name="DOE Joint Genome Institute"/>
            <person name="Mondo S.J."/>
            <person name="Dannebaum R.O."/>
            <person name="Kuo R.C."/>
            <person name="Labutti K."/>
            <person name="Haridas S."/>
            <person name="Kuo A."/>
            <person name="Salamov A."/>
            <person name="Ahrendt S.R."/>
            <person name="Lipzen A."/>
            <person name="Sullivan W."/>
            <person name="Andreopoulos W.B."/>
            <person name="Clum A."/>
            <person name="Lindquist E."/>
            <person name="Daum C."/>
            <person name="Ramamoorthy G.K."/>
            <person name="Gryganskyi A."/>
            <person name="Culley D."/>
            <person name="Magnuson J.K."/>
            <person name="James T.Y."/>
            <person name="O'Malley M.A."/>
            <person name="Stajich J.E."/>
            <person name="Spatafora J.W."/>
            <person name="Visel A."/>
            <person name="Grigoriev I.V."/>
        </authorList>
    </citation>
    <scope>NUCLEOTIDE SEQUENCE [LARGE SCALE GENOMIC DNA]</scope>
    <source>
        <strain evidence="8 9">68-887.2</strain>
    </source>
</reference>
<feature type="transmembrane region" description="Helical" evidence="6">
    <location>
        <begin position="144"/>
        <end position="163"/>
    </location>
</feature>
<dbReference type="InterPro" id="IPR036259">
    <property type="entry name" value="MFS_trans_sf"/>
</dbReference>
<organism evidence="8 9">
    <name type="scientific">Naematelia encephala</name>
    <dbReference type="NCBI Taxonomy" id="71784"/>
    <lineage>
        <taxon>Eukaryota</taxon>
        <taxon>Fungi</taxon>
        <taxon>Dikarya</taxon>
        <taxon>Basidiomycota</taxon>
        <taxon>Agaricomycotina</taxon>
        <taxon>Tremellomycetes</taxon>
        <taxon>Tremellales</taxon>
        <taxon>Naemateliaceae</taxon>
        <taxon>Naematelia</taxon>
    </lineage>
</organism>
<feature type="transmembrane region" description="Helical" evidence="6">
    <location>
        <begin position="343"/>
        <end position="365"/>
    </location>
</feature>
<sequence>MNVAIGFIAKDLKFEAAQVQWIQSAYELSSGCLLLLYVPLTEQFGARPIVLFGGAFFCVWAIACANAQTAIQFIIFRALEGVGICAVVPAGFGVLAQMLPITEGSKYRNTLIAIFAAGAPLGSGLGTIFGGLPTQYSHIQWRGIFAVMAGVSGTATILCGFTIPPSKVNKVKGGVDYLGASLVTISLTLIIFCLAQGPAVGWNTGYVVALLTIGCVTLFVFGGYEWWLERRDKTPMLRMSNFTRGRYAVVNVLGMIGFGCFITWDYWAGLYYAQVLGYDAKNIMLRYLPQSIGGMIGGPLTTLLLRRISTQFVFMFGCACATFGAMTFALANVTDTYWNGGQFFAFFLSITGASVIYQSGMLYCVSVVVPSEMTAAGGLFQVMTSLASSFGLVFSTIVATAHVSETEPIKEYTYGFWTAVSFGAFAFVAAIPGLWGIGVLHKTGETARVEELVVHHHEDEVIHHHVHNEEYTQSPEEAA</sequence>
<evidence type="ECO:0000313" key="8">
    <source>
        <dbReference type="EMBL" id="ORY26751.1"/>
    </source>
</evidence>
<feature type="transmembrane region" description="Helical" evidence="6">
    <location>
        <begin position="111"/>
        <end position="132"/>
    </location>
</feature>
<feature type="transmembrane region" description="Helical" evidence="6">
    <location>
        <begin position="377"/>
        <end position="402"/>
    </location>
</feature>
<evidence type="ECO:0000256" key="5">
    <source>
        <dbReference type="ARBA" id="ARBA00023136"/>
    </source>
</evidence>
<evidence type="ECO:0000256" key="2">
    <source>
        <dbReference type="ARBA" id="ARBA00022448"/>
    </source>
</evidence>
<feature type="transmembrane region" description="Helical" evidence="6">
    <location>
        <begin position="312"/>
        <end position="331"/>
    </location>
</feature>
<keyword evidence="3 6" id="KW-0812">Transmembrane</keyword>
<dbReference type="PANTHER" id="PTHR42718">
    <property type="entry name" value="MAJOR FACILITATOR SUPERFAMILY MULTIDRUG TRANSPORTER MFSC"/>
    <property type="match status" value="1"/>
</dbReference>
<feature type="transmembrane region" description="Helical" evidence="6">
    <location>
        <begin position="287"/>
        <end position="305"/>
    </location>
</feature>
<dbReference type="InParanoid" id="A0A1Y2AVZ3"/>
<feature type="transmembrane region" description="Helical" evidence="6">
    <location>
        <begin position="175"/>
        <end position="199"/>
    </location>
</feature>
<dbReference type="GO" id="GO:0022857">
    <property type="term" value="F:transmembrane transporter activity"/>
    <property type="evidence" value="ECO:0007669"/>
    <property type="project" value="InterPro"/>
</dbReference>
<keyword evidence="4 6" id="KW-1133">Transmembrane helix</keyword>
<feature type="transmembrane region" description="Helical" evidence="6">
    <location>
        <begin position="50"/>
        <end position="75"/>
    </location>
</feature>
<dbReference type="PROSITE" id="PS50850">
    <property type="entry name" value="MFS"/>
    <property type="match status" value="1"/>
</dbReference>
<dbReference type="AlphaFoldDB" id="A0A1Y2AVZ3"/>
<evidence type="ECO:0000256" key="6">
    <source>
        <dbReference type="SAM" id="Phobius"/>
    </source>
</evidence>
<dbReference type="Proteomes" id="UP000193986">
    <property type="component" value="Unassembled WGS sequence"/>
</dbReference>
<evidence type="ECO:0000256" key="4">
    <source>
        <dbReference type="ARBA" id="ARBA00022989"/>
    </source>
</evidence>
<dbReference type="OrthoDB" id="440755at2759"/>
<keyword evidence="2" id="KW-0813">Transport</keyword>
<feature type="domain" description="Major facilitator superfamily (MFS) profile" evidence="7">
    <location>
        <begin position="1"/>
        <end position="444"/>
    </location>
</feature>
<dbReference type="PANTHER" id="PTHR42718:SF9">
    <property type="entry name" value="MAJOR FACILITATOR SUPERFAMILY MULTIDRUG TRANSPORTER MFSC"/>
    <property type="match status" value="1"/>
</dbReference>
<feature type="transmembrane region" description="Helical" evidence="6">
    <location>
        <begin position="81"/>
        <end position="99"/>
    </location>
</feature>
<gene>
    <name evidence="8" type="ORF">BCR39DRAFT_497864</name>
</gene>
<dbReference type="Gene3D" id="1.20.1250.20">
    <property type="entry name" value="MFS general substrate transporter like domains"/>
    <property type="match status" value="1"/>
</dbReference>
<dbReference type="InterPro" id="IPR020846">
    <property type="entry name" value="MFS_dom"/>
</dbReference>
<feature type="transmembrane region" description="Helical" evidence="6">
    <location>
        <begin position="205"/>
        <end position="227"/>
    </location>
</feature>
<evidence type="ECO:0000313" key="9">
    <source>
        <dbReference type="Proteomes" id="UP000193986"/>
    </source>
</evidence>
<evidence type="ECO:0000256" key="3">
    <source>
        <dbReference type="ARBA" id="ARBA00022692"/>
    </source>
</evidence>
<comment type="subcellular location">
    <subcellularLocation>
        <location evidence="1">Membrane</location>
        <topology evidence="1">Multi-pass membrane protein</topology>
    </subcellularLocation>
</comment>
<protein>
    <submittedName>
        <fullName evidence="8">Major facilitator superfamily domain-containing protein</fullName>
    </submittedName>
</protein>
<name>A0A1Y2AVZ3_9TREE</name>
<evidence type="ECO:0000256" key="1">
    <source>
        <dbReference type="ARBA" id="ARBA00004141"/>
    </source>
</evidence>
<feature type="transmembrane region" description="Helical" evidence="6">
    <location>
        <begin position="248"/>
        <end position="267"/>
    </location>
</feature>
<dbReference type="GO" id="GO:0016020">
    <property type="term" value="C:membrane"/>
    <property type="evidence" value="ECO:0007669"/>
    <property type="project" value="UniProtKB-SubCell"/>
</dbReference>
<dbReference type="Pfam" id="PF07690">
    <property type="entry name" value="MFS_1"/>
    <property type="match status" value="1"/>
</dbReference>
<dbReference type="Gene3D" id="1.20.1720.10">
    <property type="entry name" value="Multidrug resistance protein D"/>
    <property type="match status" value="1"/>
</dbReference>
<keyword evidence="5 6" id="KW-0472">Membrane</keyword>
<comment type="caution">
    <text evidence="8">The sequence shown here is derived from an EMBL/GenBank/DDBJ whole genome shotgun (WGS) entry which is preliminary data.</text>
</comment>
<feature type="transmembrane region" description="Helical" evidence="6">
    <location>
        <begin position="414"/>
        <end position="440"/>
    </location>
</feature>
<dbReference type="EMBL" id="MCFC01000044">
    <property type="protein sequence ID" value="ORY26751.1"/>
    <property type="molecule type" value="Genomic_DNA"/>
</dbReference>
<proteinExistence type="predicted"/>
<dbReference type="STRING" id="71784.A0A1Y2AVZ3"/>
<evidence type="ECO:0000259" key="7">
    <source>
        <dbReference type="PROSITE" id="PS50850"/>
    </source>
</evidence>
<accession>A0A1Y2AVZ3</accession>
<keyword evidence="9" id="KW-1185">Reference proteome</keyword>
<dbReference type="InterPro" id="IPR011701">
    <property type="entry name" value="MFS"/>
</dbReference>
<dbReference type="SUPFAM" id="SSF103473">
    <property type="entry name" value="MFS general substrate transporter"/>
    <property type="match status" value="1"/>
</dbReference>